<proteinExistence type="predicted"/>
<dbReference type="AlphaFoldDB" id="A0A240UKH9"/>
<dbReference type="EMBL" id="CP021369">
    <property type="protein sequence ID" value="ART61529.1"/>
    <property type="molecule type" value="Genomic_DNA"/>
</dbReference>
<keyword evidence="1" id="KW-0614">Plasmid</keyword>
<dbReference type="Proteomes" id="UP000194440">
    <property type="component" value="Plasmid pACP4.3"/>
</dbReference>
<reference evidence="1" key="1">
    <citation type="submission" date="2017-05" db="EMBL/GenBank/DDBJ databases">
        <title>Polyphasic characterization of four soil-derived phenanthrene-degrading Acidovorax strains and proposal of Acidovorax phenanthrenivorans sp. nov.</title>
        <authorList>
            <person name="Singleton D."/>
            <person name="Lee J."/>
            <person name="Dickey A.N."/>
            <person name="Stroud A."/>
            <person name="Scholl E.H."/>
            <person name="Wright F.A."/>
            <person name="Aitken M.D."/>
        </authorList>
    </citation>
    <scope>NUCLEOTIDE SEQUENCE</scope>
    <source>
        <strain evidence="1">P4</strain>
        <plasmid evidence="1">pACP4.3</plasmid>
    </source>
</reference>
<name>A0A240UKH9_9BURK</name>
<organism evidence="1 2">
    <name type="scientific">Acidovorax carolinensis</name>
    <dbReference type="NCBI Taxonomy" id="553814"/>
    <lineage>
        <taxon>Bacteria</taxon>
        <taxon>Pseudomonadati</taxon>
        <taxon>Pseudomonadota</taxon>
        <taxon>Betaproteobacteria</taxon>
        <taxon>Burkholderiales</taxon>
        <taxon>Comamonadaceae</taxon>
        <taxon>Acidovorax</taxon>
    </lineage>
</organism>
<protein>
    <submittedName>
        <fullName evidence="1">Uncharacterized protein</fullName>
    </submittedName>
</protein>
<accession>A0A240UKH9</accession>
<evidence type="ECO:0000313" key="2">
    <source>
        <dbReference type="Proteomes" id="UP000194440"/>
    </source>
</evidence>
<sequence>MRKQNVFLVTGHTPAGKLEQRVVCAKDATSVHGYVRSAFPDFRLVGSVSLASLEETAGQIKAALSGGAQELPVYVDPRLQQR</sequence>
<keyword evidence="2" id="KW-1185">Reference proteome</keyword>
<dbReference type="KEGG" id="acip:CBP36_21435"/>
<dbReference type="OrthoDB" id="9953918at2"/>
<geneLocation type="plasmid" evidence="1 2">
    <name>pACP4.3</name>
</geneLocation>
<evidence type="ECO:0000313" key="1">
    <source>
        <dbReference type="EMBL" id="ART61529.1"/>
    </source>
</evidence>
<gene>
    <name evidence="1" type="ORF">CBP36_21435</name>
</gene>
<dbReference type="RefSeq" id="WP_086929234.1">
    <property type="nucleotide sequence ID" value="NZ_CP021369.1"/>
</dbReference>